<dbReference type="PaxDb" id="7159-AAEL006914-PA"/>
<evidence type="ECO:0000313" key="2">
    <source>
        <dbReference type="EMBL" id="EAT41450.1"/>
    </source>
</evidence>
<proteinExistence type="predicted"/>
<reference evidence="2" key="3">
    <citation type="submission" date="2012-09" db="EMBL/GenBank/DDBJ databases">
        <authorList>
            <consortium name="VectorBase"/>
        </authorList>
    </citation>
    <scope>NUCLEOTIDE SEQUENCE</scope>
    <source>
        <strain evidence="2">Liverpool</strain>
    </source>
</reference>
<reference evidence="2" key="2">
    <citation type="journal article" date="2007" name="Science">
        <title>Genome sequence of Aedes aegypti, a major arbovirus vector.</title>
        <authorList>
            <person name="Nene V."/>
            <person name="Wortman J.R."/>
            <person name="Lawson D."/>
            <person name="Haas B."/>
            <person name="Kodira C."/>
            <person name="Tu Z.J."/>
            <person name="Loftus B."/>
            <person name="Xi Z."/>
            <person name="Megy K."/>
            <person name="Grabherr M."/>
            <person name="Ren Q."/>
            <person name="Zdobnov E.M."/>
            <person name="Lobo N.F."/>
            <person name="Campbell K.S."/>
            <person name="Brown S.E."/>
            <person name="Bonaldo M.F."/>
            <person name="Zhu J."/>
            <person name="Sinkins S.P."/>
            <person name="Hogenkamp D.G."/>
            <person name="Amedeo P."/>
            <person name="Arensburger P."/>
            <person name="Atkinson P.W."/>
            <person name="Bidwell S."/>
            <person name="Biedler J."/>
            <person name="Birney E."/>
            <person name="Bruggner R.V."/>
            <person name="Costas J."/>
            <person name="Coy M.R."/>
            <person name="Crabtree J."/>
            <person name="Crawford M."/>
            <person name="Debruyn B."/>
            <person name="Decaprio D."/>
            <person name="Eiglmeier K."/>
            <person name="Eisenstadt E."/>
            <person name="El-Dorry H."/>
            <person name="Gelbart W.M."/>
            <person name="Gomes S.L."/>
            <person name="Hammond M."/>
            <person name="Hannick L.I."/>
            <person name="Hogan J.R."/>
            <person name="Holmes M.H."/>
            <person name="Jaffe D."/>
            <person name="Johnston J.S."/>
            <person name="Kennedy R.C."/>
            <person name="Koo H."/>
            <person name="Kravitz S."/>
            <person name="Kriventseva E.V."/>
            <person name="Kulp D."/>
            <person name="Labutti K."/>
            <person name="Lee E."/>
            <person name="Li S."/>
            <person name="Lovin D.D."/>
            <person name="Mao C."/>
            <person name="Mauceli E."/>
            <person name="Menck C.F."/>
            <person name="Miller J.R."/>
            <person name="Montgomery P."/>
            <person name="Mori A."/>
            <person name="Nascimento A.L."/>
            <person name="Naveira H.F."/>
            <person name="Nusbaum C."/>
            <person name="O'leary S."/>
            <person name="Orvis J."/>
            <person name="Pertea M."/>
            <person name="Quesneville H."/>
            <person name="Reidenbach K.R."/>
            <person name="Rogers Y.H."/>
            <person name="Roth C.W."/>
            <person name="Schneider J.R."/>
            <person name="Schatz M."/>
            <person name="Shumway M."/>
            <person name="Stanke M."/>
            <person name="Stinson E.O."/>
            <person name="Tubio J.M."/>
            <person name="Vanzee J.P."/>
            <person name="Verjovski-Almeida S."/>
            <person name="Werner D."/>
            <person name="White O."/>
            <person name="Wyder S."/>
            <person name="Zeng Q."/>
            <person name="Zhao Q."/>
            <person name="Zhao Y."/>
            <person name="Hill C.A."/>
            <person name="Raikhel A.S."/>
            <person name="Soares M.B."/>
            <person name="Knudson D.L."/>
            <person name="Lee N.H."/>
            <person name="Galagan J."/>
            <person name="Salzberg S.L."/>
            <person name="Paulsen I.T."/>
            <person name="Dimopoulos G."/>
            <person name="Collins F.H."/>
            <person name="Birren B."/>
            <person name="Fraser-Liggett C.M."/>
            <person name="Severson D.W."/>
        </authorList>
    </citation>
    <scope>NUCLEOTIDE SEQUENCE [LARGE SCALE GENOMIC DNA]</scope>
    <source>
        <strain evidence="2">Liverpool</strain>
    </source>
</reference>
<evidence type="ECO:0000256" key="1">
    <source>
        <dbReference type="SAM" id="MobiDB-lite"/>
    </source>
</evidence>
<name>Q174E4_AEDAE</name>
<evidence type="ECO:0000313" key="3">
    <source>
        <dbReference type="Proteomes" id="UP000682892"/>
    </source>
</evidence>
<sequence>FVVRVELELTSSKPSASFGCYFLKIELTYLAQSNERKRPAAPHHVARPPRSGAKVRRRPEAGKELRTSPTHSRQNTIRLPSSRWDQILVNASTPS</sequence>
<dbReference type="HOGENOM" id="CLU_2378602_0_0_1"/>
<dbReference type="EMBL" id="CH477412">
    <property type="protein sequence ID" value="EAT41450.1"/>
    <property type="molecule type" value="Genomic_DNA"/>
</dbReference>
<gene>
    <name evidence="2" type="ORF">AaeL_AAEL006914</name>
</gene>
<dbReference type="AlphaFoldDB" id="Q174E4"/>
<dbReference type="Proteomes" id="UP000682892">
    <property type="component" value="Unassembled WGS sequence"/>
</dbReference>
<feature type="compositionally biased region" description="Basic residues" evidence="1">
    <location>
        <begin position="39"/>
        <end position="57"/>
    </location>
</feature>
<organism evidence="2 3">
    <name type="scientific">Aedes aegypti</name>
    <name type="common">Yellowfever mosquito</name>
    <name type="synonym">Culex aegypti</name>
    <dbReference type="NCBI Taxonomy" id="7159"/>
    <lineage>
        <taxon>Eukaryota</taxon>
        <taxon>Metazoa</taxon>
        <taxon>Ecdysozoa</taxon>
        <taxon>Arthropoda</taxon>
        <taxon>Hexapoda</taxon>
        <taxon>Insecta</taxon>
        <taxon>Pterygota</taxon>
        <taxon>Neoptera</taxon>
        <taxon>Endopterygota</taxon>
        <taxon>Diptera</taxon>
        <taxon>Nematocera</taxon>
        <taxon>Culicoidea</taxon>
        <taxon>Culicidae</taxon>
        <taxon>Culicinae</taxon>
        <taxon>Aedini</taxon>
        <taxon>Aedes</taxon>
        <taxon>Stegomyia</taxon>
    </lineage>
</organism>
<feature type="compositionally biased region" description="Polar residues" evidence="1">
    <location>
        <begin position="67"/>
        <end position="79"/>
    </location>
</feature>
<reference evidence="2" key="1">
    <citation type="submission" date="2005-10" db="EMBL/GenBank/DDBJ databases">
        <authorList>
            <person name="Loftus B.J."/>
            <person name="Nene V.M."/>
            <person name="Hannick L.I."/>
            <person name="Bidwell S."/>
            <person name="Haas B."/>
            <person name="Amedeo P."/>
            <person name="Orvis J."/>
            <person name="Wortman J.R."/>
            <person name="White O.R."/>
            <person name="Salzberg S."/>
            <person name="Shumway M."/>
            <person name="Koo H."/>
            <person name="Zhao Y."/>
            <person name="Holmes M."/>
            <person name="Miller J."/>
            <person name="Schatz M."/>
            <person name="Pop M."/>
            <person name="Pai G."/>
            <person name="Utterback T."/>
            <person name="Rogers Y.-H."/>
            <person name="Kravitz S."/>
            <person name="Fraser C.M."/>
        </authorList>
    </citation>
    <scope>NUCLEOTIDE SEQUENCE</scope>
    <source>
        <strain evidence="2">Liverpool</strain>
    </source>
</reference>
<protein>
    <submittedName>
        <fullName evidence="2">AAEL006914-PA</fullName>
    </submittedName>
</protein>
<feature type="region of interest" description="Disordered" evidence="1">
    <location>
        <begin position="36"/>
        <end position="79"/>
    </location>
</feature>
<accession>Q174E4</accession>
<feature type="non-terminal residue" evidence="2">
    <location>
        <position position="95"/>
    </location>
</feature>